<evidence type="ECO:0000313" key="11">
    <source>
        <dbReference type="Proteomes" id="UP000887567"/>
    </source>
</evidence>
<name>A0A913XWR3_EXADI</name>
<protein>
    <recommendedName>
        <fullName evidence="8">Phospholipase A2</fullName>
        <ecNumber evidence="8">3.1.1.4</ecNumber>
    </recommendedName>
</protein>
<dbReference type="GO" id="GO:0006644">
    <property type="term" value="P:phospholipid metabolic process"/>
    <property type="evidence" value="ECO:0007669"/>
    <property type="project" value="InterPro"/>
</dbReference>
<dbReference type="EnsemblMetazoa" id="XM_021055370.2">
    <property type="protein sequence ID" value="XP_020911029.1"/>
    <property type="gene ID" value="LOC110248808"/>
</dbReference>
<evidence type="ECO:0000256" key="2">
    <source>
        <dbReference type="ARBA" id="ARBA00022525"/>
    </source>
</evidence>
<keyword evidence="11" id="KW-1185">Reference proteome</keyword>
<dbReference type="AlphaFoldDB" id="A0A913XWR3"/>
<dbReference type="InterPro" id="IPR033112">
    <property type="entry name" value="PLA2_Asp_AS"/>
</dbReference>
<dbReference type="InterPro" id="IPR033113">
    <property type="entry name" value="PLA2_histidine"/>
</dbReference>
<dbReference type="OrthoDB" id="5841574at2759"/>
<evidence type="ECO:0000256" key="1">
    <source>
        <dbReference type="ARBA" id="ARBA00004613"/>
    </source>
</evidence>
<dbReference type="PRINTS" id="PR00389">
    <property type="entry name" value="PHPHLIPASEA2"/>
</dbReference>
<comment type="cofactor">
    <cofactor evidence="5">
        <name>Ca(2+)</name>
        <dbReference type="ChEBI" id="CHEBI:29108"/>
    </cofactor>
    <text evidence="5">Binds 1 Ca(2+) ion per subunit.</text>
</comment>
<feature type="disulfide bond" evidence="6">
    <location>
        <begin position="85"/>
        <end position="163"/>
    </location>
</feature>
<keyword evidence="5 8" id="KW-0106">Calcium</keyword>
<evidence type="ECO:0000256" key="5">
    <source>
        <dbReference type="PIRSR" id="PIRSR601211-2"/>
    </source>
</evidence>
<dbReference type="PANTHER" id="PTHR11716">
    <property type="entry name" value="PHOSPHOLIPASE A2 FAMILY MEMBER"/>
    <property type="match status" value="1"/>
</dbReference>
<dbReference type="GeneID" id="110248808"/>
<organism evidence="10 11">
    <name type="scientific">Exaiptasia diaphana</name>
    <name type="common">Tropical sea anemone</name>
    <name type="synonym">Aiptasia pulchella</name>
    <dbReference type="NCBI Taxonomy" id="2652724"/>
    <lineage>
        <taxon>Eukaryota</taxon>
        <taxon>Metazoa</taxon>
        <taxon>Cnidaria</taxon>
        <taxon>Anthozoa</taxon>
        <taxon>Hexacorallia</taxon>
        <taxon>Actiniaria</taxon>
        <taxon>Aiptasiidae</taxon>
        <taxon>Exaiptasia</taxon>
    </lineage>
</organism>
<feature type="disulfide bond" evidence="6">
    <location>
        <begin position="132"/>
        <end position="154"/>
    </location>
</feature>
<dbReference type="PROSITE" id="PS00118">
    <property type="entry name" value="PA2_HIS"/>
    <property type="match status" value="1"/>
</dbReference>
<feature type="binding site" evidence="5">
    <location>
        <position position="69"/>
    </location>
    <ligand>
        <name>Ca(2+)</name>
        <dbReference type="ChEBI" id="CHEBI:29108"/>
    </ligand>
</feature>
<keyword evidence="3 6" id="KW-1015">Disulfide bond</keyword>
<dbReference type="InterPro" id="IPR036444">
    <property type="entry name" value="PLipase_A2_dom_sf"/>
</dbReference>
<dbReference type="GO" id="GO:0005543">
    <property type="term" value="F:phospholipid binding"/>
    <property type="evidence" value="ECO:0007669"/>
    <property type="project" value="TreeGrafter"/>
</dbReference>
<dbReference type="GO" id="GO:0050482">
    <property type="term" value="P:arachidonate secretion"/>
    <property type="evidence" value="ECO:0007669"/>
    <property type="project" value="InterPro"/>
</dbReference>
<feature type="domain" description="Phospholipase A2-like central" evidence="9">
    <location>
        <begin position="44"/>
        <end position="181"/>
    </location>
</feature>
<accession>A0A913XWR3</accession>
<evidence type="ECO:0000256" key="3">
    <source>
        <dbReference type="ARBA" id="ARBA00023157"/>
    </source>
</evidence>
<comment type="catalytic activity">
    <reaction evidence="8">
        <text>a 1,2-diacyl-sn-glycero-3-phosphocholine + H2O = a 1-acyl-sn-glycero-3-phosphocholine + a fatty acid + H(+)</text>
        <dbReference type="Rhea" id="RHEA:15801"/>
        <dbReference type="ChEBI" id="CHEBI:15377"/>
        <dbReference type="ChEBI" id="CHEBI:15378"/>
        <dbReference type="ChEBI" id="CHEBI:28868"/>
        <dbReference type="ChEBI" id="CHEBI:57643"/>
        <dbReference type="ChEBI" id="CHEBI:58168"/>
        <dbReference type="EC" id="3.1.1.4"/>
    </reaction>
</comment>
<dbReference type="Gene3D" id="1.20.90.10">
    <property type="entry name" value="Phospholipase A2 domain"/>
    <property type="match status" value="1"/>
</dbReference>
<evidence type="ECO:0000256" key="6">
    <source>
        <dbReference type="PIRSR" id="PIRSR601211-3"/>
    </source>
</evidence>
<keyword evidence="8" id="KW-0732">Signal</keyword>
<feature type="binding site" evidence="5">
    <location>
        <position position="90"/>
    </location>
    <ligand>
        <name>Ca(2+)</name>
        <dbReference type="ChEBI" id="CHEBI:29108"/>
    </ligand>
</feature>
<evidence type="ECO:0000259" key="9">
    <source>
        <dbReference type="SMART" id="SM00085"/>
    </source>
</evidence>
<evidence type="ECO:0000313" key="10">
    <source>
        <dbReference type="EnsemblMetazoa" id="XP_020911029.1"/>
    </source>
</evidence>
<sequence>MGISLKVLSALFLLALLTSEFVDCEVFEDDEPAEERSKMLQKRGSVDFGVMIWKVTRRNPLDYNGYGCYCGFGGKGRPLDAIDRCCKAHDKCWDRLTRKKICTRKMTVGLPYNFKRGRCVDIKSIFTGRMRCKGRGWWRSCSPIYKPFCPYHLCRCDLKAARCFKRNNRYYNPRNTESWQKSKC</sequence>
<dbReference type="SUPFAM" id="SSF48619">
    <property type="entry name" value="Phospholipase A2, PLA2"/>
    <property type="match status" value="1"/>
</dbReference>
<feature type="binding site" evidence="5">
    <location>
        <position position="73"/>
    </location>
    <ligand>
        <name>Ca(2+)</name>
        <dbReference type="ChEBI" id="CHEBI:29108"/>
    </ligand>
</feature>
<evidence type="ECO:0000256" key="8">
    <source>
        <dbReference type="RuleBase" id="RU361236"/>
    </source>
</evidence>
<feature type="disulfide bond" evidence="6">
    <location>
        <begin position="92"/>
        <end position="156"/>
    </location>
</feature>
<dbReference type="GO" id="GO:0005576">
    <property type="term" value="C:extracellular region"/>
    <property type="evidence" value="ECO:0007669"/>
    <property type="project" value="UniProtKB-SubCell"/>
</dbReference>
<feature type="disulfide bond" evidence="6">
    <location>
        <begin position="70"/>
        <end position="86"/>
    </location>
</feature>
<dbReference type="RefSeq" id="XP_020911029.1">
    <property type="nucleotide sequence ID" value="XM_021055370.2"/>
</dbReference>
<feature type="signal peptide" evidence="8">
    <location>
        <begin position="1"/>
        <end position="24"/>
    </location>
</feature>
<reference evidence="10" key="1">
    <citation type="submission" date="2022-11" db="UniProtKB">
        <authorList>
            <consortium name="EnsemblMetazoa"/>
        </authorList>
    </citation>
    <scope>IDENTIFICATION</scope>
</reference>
<feature type="active site" evidence="4">
    <location>
        <position position="157"/>
    </location>
</feature>
<feature type="chain" id="PRO_5038164024" description="Phospholipase A2" evidence="8">
    <location>
        <begin position="25"/>
        <end position="184"/>
    </location>
</feature>
<keyword evidence="5" id="KW-0479">Metal-binding</keyword>
<dbReference type="EC" id="3.1.1.4" evidence="8"/>
<keyword evidence="8" id="KW-0378">Hydrolase</keyword>
<feature type="binding site" evidence="5">
    <location>
        <position position="71"/>
    </location>
    <ligand>
        <name>Ca(2+)</name>
        <dbReference type="ChEBI" id="CHEBI:29108"/>
    </ligand>
</feature>
<evidence type="ECO:0000256" key="7">
    <source>
        <dbReference type="RuleBase" id="RU003654"/>
    </source>
</evidence>
<dbReference type="SMART" id="SM00085">
    <property type="entry name" value="PA2c"/>
    <property type="match status" value="1"/>
</dbReference>
<dbReference type="Proteomes" id="UP000887567">
    <property type="component" value="Unplaced"/>
</dbReference>
<dbReference type="GO" id="GO:0047498">
    <property type="term" value="F:calcium-dependent phospholipase A2 activity"/>
    <property type="evidence" value="ECO:0007669"/>
    <property type="project" value="TreeGrafter"/>
</dbReference>
<keyword evidence="8" id="KW-0443">Lipid metabolism</keyword>
<dbReference type="GO" id="GO:0016042">
    <property type="term" value="P:lipid catabolic process"/>
    <property type="evidence" value="ECO:0007669"/>
    <property type="project" value="InterPro"/>
</dbReference>
<proteinExistence type="inferred from homology"/>
<comment type="similarity">
    <text evidence="7">Belongs to the phospholipase A2 family.</text>
</comment>
<comment type="subcellular location">
    <subcellularLocation>
        <location evidence="1 8">Secreted</location>
    </subcellularLocation>
</comment>
<dbReference type="GO" id="GO:0005509">
    <property type="term" value="F:calcium ion binding"/>
    <property type="evidence" value="ECO:0007669"/>
    <property type="project" value="InterPro"/>
</dbReference>
<dbReference type="InterPro" id="IPR016090">
    <property type="entry name" value="PLA2-like_dom"/>
</dbReference>
<evidence type="ECO:0000256" key="4">
    <source>
        <dbReference type="PIRSR" id="PIRSR601211-1"/>
    </source>
</evidence>
<dbReference type="PROSITE" id="PS00119">
    <property type="entry name" value="PA2_ASP"/>
    <property type="match status" value="1"/>
</dbReference>
<dbReference type="PANTHER" id="PTHR11716:SF100">
    <property type="entry name" value="PHOSPHOLIPASE A2"/>
    <property type="match status" value="1"/>
</dbReference>
<dbReference type="Pfam" id="PF00068">
    <property type="entry name" value="Phospholip_A2_1"/>
    <property type="match status" value="1"/>
</dbReference>
<keyword evidence="2 8" id="KW-0964">Secreted</keyword>
<dbReference type="InterPro" id="IPR001211">
    <property type="entry name" value="PLA2"/>
</dbReference>
<feature type="disulfide bond" evidence="6">
    <location>
        <begin position="102"/>
        <end position="149"/>
    </location>
</feature>
<dbReference type="KEGG" id="epa:110248808"/>
<feature type="active site" evidence="4">
    <location>
        <position position="89"/>
    </location>
</feature>